<gene>
    <name evidence="7" type="ORF">FYC77_11615</name>
</gene>
<evidence type="ECO:0000259" key="6">
    <source>
        <dbReference type="Pfam" id="PF04893"/>
    </source>
</evidence>
<feature type="transmembrane region" description="Helical" evidence="5">
    <location>
        <begin position="28"/>
        <end position="54"/>
    </location>
</feature>
<organism evidence="7 8">
    <name type="scientific">Natrialba swarupiae</name>
    <dbReference type="NCBI Taxonomy" id="2448032"/>
    <lineage>
        <taxon>Archaea</taxon>
        <taxon>Methanobacteriati</taxon>
        <taxon>Methanobacteriota</taxon>
        <taxon>Stenosarchaea group</taxon>
        <taxon>Halobacteria</taxon>
        <taxon>Halobacteriales</taxon>
        <taxon>Natrialbaceae</taxon>
        <taxon>Natrialba</taxon>
    </lineage>
</organism>
<reference evidence="7 8" key="1">
    <citation type="submission" date="2019-08" db="EMBL/GenBank/DDBJ databases">
        <title>Archaea genome.</title>
        <authorList>
            <person name="Kajale S."/>
            <person name="Shouche Y."/>
            <person name="Deshpande N."/>
            <person name="Sharma A."/>
        </authorList>
    </citation>
    <scope>NUCLEOTIDE SEQUENCE [LARGE SCALE GENOMIC DNA]</scope>
    <source>
        <strain evidence="7 8">ESP3B_9</strain>
    </source>
</reference>
<comment type="subcellular location">
    <subcellularLocation>
        <location evidence="1">Membrane</location>
        <topology evidence="1">Multi-pass membrane protein</topology>
    </subcellularLocation>
</comment>
<evidence type="ECO:0000313" key="7">
    <source>
        <dbReference type="EMBL" id="TYT61877.1"/>
    </source>
</evidence>
<evidence type="ECO:0000256" key="3">
    <source>
        <dbReference type="ARBA" id="ARBA00022989"/>
    </source>
</evidence>
<evidence type="ECO:0000256" key="2">
    <source>
        <dbReference type="ARBA" id="ARBA00022692"/>
    </source>
</evidence>
<comment type="caution">
    <text evidence="7">The sequence shown here is derived from an EMBL/GenBank/DDBJ whole genome shotgun (WGS) entry which is preliminary data.</text>
</comment>
<feature type="transmembrane region" description="Helical" evidence="5">
    <location>
        <begin position="221"/>
        <end position="243"/>
    </location>
</feature>
<evidence type="ECO:0000256" key="1">
    <source>
        <dbReference type="ARBA" id="ARBA00004141"/>
    </source>
</evidence>
<dbReference type="AlphaFoldDB" id="A0A5D5ALY1"/>
<evidence type="ECO:0000313" key="8">
    <source>
        <dbReference type="Proteomes" id="UP000324104"/>
    </source>
</evidence>
<dbReference type="GO" id="GO:0016020">
    <property type="term" value="C:membrane"/>
    <property type="evidence" value="ECO:0007669"/>
    <property type="project" value="UniProtKB-SubCell"/>
</dbReference>
<dbReference type="InterPro" id="IPR006977">
    <property type="entry name" value="Yip1_dom"/>
</dbReference>
<feature type="transmembrane region" description="Helical" evidence="5">
    <location>
        <begin position="182"/>
        <end position="209"/>
    </location>
</feature>
<evidence type="ECO:0000256" key="4">
    <source>
        <dbReference type="ARBA" id="ARBA00023136"/>
    </source>
</evidence>
<evidence type="ECO:0000256" key="5">
    <source>
        <dbReference type="SAM" id="Phobius"/>
    </source>
</evidence>
<proteinExistence type="predicted"/>
<accession>A0A5D5ALY1</accession>
<dbReference type="Proteomes" id="UP000324104">
    <property type="component" value="Unassembled WGS sequence"/>
</dbReference>
<keyword evidence="8" id="KW-1185">Reference proteome</keyword>
<dbReference type="Pfam" id="PF04893">
    <property type="entry name" value="Yip1"/>
    <property type="match status" value="1"/>
</dbReference>
<protein>
    <submittedName>
        <fullName evidence="7">YIP1 family protein</fullName>
    </submittedName>
</protein>
<dbReference type="EMBL" id="VTAW01000013">
    <property type="protein sequence ID" value="TYT61877.1"/>
    <property type="molecule type" value="Genomic_DNA"/>
</dbReference>
<name>A0A5D5ALY1_9EURY</name>
<keyword evidence="3 5" id="KW-1133">Transmembrane helix</keyword>
<feature type="transmembrane region" description="Helical" evidence="5">
    <location>
        <begin position="112"/>
        <end position="135"/>
    </location>
</feature>
<keyword evidence="2 5" id="KW-0812">Transmembrane</keyword>
<feature type="domain" description="Yip1" evidence="6">
    <location>
        <begin position="11"/>
        <end position="240"/>
    </location>
</feature>
<feature type="transmembrane region" description="Helical" evidence="5">
    <location>
        <begin position="147"/>
        <end position="170"/>
    </location>
</feature>
<sequence length="247" mass="26132">MPSIPRSIRTLLLSPGTFFEERPPAETLAVAAGVVVALAIALVIGLSLLGTIFAGSIDATVTMDNPDRPPEWVCDQHGDDESPLADNCDEPATVERDAGALAQETFHEYIPYALISPFILWIFSGIVLFAAGRLAGGDPSVPGSFALAGWAAVPEFVRLGAVIVGFWFVLRDVTITDPDAQLGVIEGAVASLEPILQVVSLLVLLWQWYLLTCGLSRDADVPWGTAAVAVGVPLALLVPFAVFDSSH</sequence>
<keyword evidence="4 5" id="KW-0472">Membrane</keyword>
<dbReference type="RefSeq" id="WP_149081669.1">
    <property type="nucleotide sequence ID" value="NZ_VTAW01000013.1"/>
</dbReference>